<dbReference type="PANTHER" id="PTHR11079:SF202">
    <property type="entry name" value="TRNA-SPECIFIC ADENOSINE DEAMINASE"/>
    <property type="match status" value="1"/>
</dbReference>
<dbReference type="Pfam" id="PF14437">
    <property type="entry name" value="MafB19-deam"/>
    <property type="match status" value="1"/>
</dbReference>
<evidence type="ECO:0000256" key="7">
    <source>
        <dbReference type="ARBA" id="ARBA00048045"/>
    </source>
</evidence>
<dbReference type="AlphaFoldDB" id="A0A249DY64"/>
<dbReference type="InterPro" id="IPR016193">
    <property type="entry name" value="Cytidine_deaminase-like"/>
</dbReference>
<dbReference type="EC" id="3.5.4.33" evidence="8"/>
<evidence type="ECO:0000256" key="3">
    <source>
        <dbReference type="ARBA" id="ARBA00022694"/>
    </source>
</evidence>
<gene>
    <name evidence="8" type="primary">tadA</name>
    <name evidence="9" type="ORF">BA171_04720</name>
</gene>
<dbReference type="GO" id="GO:0008270">
    <property type="term" value="F:zinc ion binding"/>
    <property type="evidence" value="ECO:0007669"/>
    <property type="project" value="UniProtKB-UniRule"/>
</dbReference>
<dbReference type="PANTHER" id="PTHR11079">
    <property type="entry name" value="CYTOSINE DEAMINASE FAMILY MEMBER"/>
    <property type="match status" value="1"/>
</dbReference>
<evidence type="ECO:0000256" key="8">
    <source>
        <dbReference type="HAMAP-Rule" id="MF_00972"/>
    </source>
</evidence>
<dbReference type="PROSITE" id="PS51747">
    <property type="entry name" value="CYT_DCMP_DEAMINASES_2"/>
    <property type="match status" value="1"/>
</dbReference>
<name>A0A249DY64_9ENTR</name>
<dbReference type="Gene3D" id="3.40.140.10">
    <property type="entry name" value="Cytidine Deaminase, domain 2"/>
    <property type="match status" value="1"/>
</dbReference>
<evidence type="ECO:0000256" key="2">
    <source>
        <dbReference type="ARBA" id="ARBA00011738"/>
    </source>
</evidence>
<dbReference type="InterPro" id="IPR002125">
    <property type="entry name" value="CMP_dCMP_dom"/>
</dbReference>
<dbReference type="FunFam" id="3.40.140.10:FF:000005">
    <property type="entry name" value="tRNA-specific adenosine deaminase"/>
    <property type="match status" value="1"/>
</dbReference>
<reference evidence="10" key="1">
    <citation type="submission" date="2016-06" db="EMBL/GenBank/DDBJ databases">
        <authorList>
            <person name="Chen W."/>
            <person name="Hasegawa D.K."/>
        </authorList>
    </citation>
    <scope>NUCLEOTIDE SEQUENCE [LARGE SCALE GENOMIC DNA]</scope>
    <source>
        <strain evidence="10">MEAM1</strain>
    </source>
</reference>
<dbReference type="InterPro" id="IPR028883">
    <property type="entry name" value="tRNA_aden_deaminase"/>
</dbReference>
<feature type="binding site" evidence="8">
    <location>
        <position position="97"/>
    </location>
    <ligand>
        <name>Zn(2+)</name>
        <dbReference type="ChEBI" id="CHEBI:29105"/>
        <note>catalytic</note>
    </ligand>
</feature>
<comment type="function">
    <text evidence="8">Catalyzes the deamination of adenosine to inosine at the wobble position 34 of tRNA(Arg2).</text>
</comment>
<dbReference type="GO" id="GO:0002100">
    <property type="term" value="P:tRNA wobble adenosine to inosine editing"/>
    <property type="evidence" value="ECO:0007669"/>
    <property type="project" value="UniProtKB-UniRule"/>
</dbReference>
<comment type="subunit">
    <text evidence="2 8">Homodimer.</text>
</comment>
<accession>A0A249DY64</accession>
<dbReference type="RefSeq" id="WP_016857025.1">
    <property type="nucleotide sequence ID" value="NZ_CP016303.1"/>
</dbReference>
<evidence type="ECO:0000256" key="1">
    <source>
        <dbReference type="ARBA" id="ARBA00010669"/>
    </source>
</evidence>
<dbReference type="PROSITE" id="PS00903">
    <property type="entry name" value="CYT_DCMP_DEAMINASES_1"/>
    <property type="match status" value="1"/>
</dbReference>
<comment type="similarity">
    <text evidence="1">Belongs to the cytidine and deoxycytidylate deaminase family. ADAT2 subfamily.</text>
</comment>
<feature type="binding site" evidence="8">
    <location>
        <position position="64"/>
    </location>
    <ligand>
        <name>Zn(2+)</name>
        <dbReference type="ChEBI" id="CHEBI:29105"/>
        <note>catalytic</note>
    </ligand>
</feature>
<keyword evidence="3 8" id="KW-0819">tRNA processing</keyword>
<dbReference type="Proteomes" id="UP000216438">
    <property type="component" value="Chromosome"/>
</dbReference>
<comment type="cofactor">
    <cofactor evidence="8">
        <name>Zn(2+)</name>
        <dbReference type="ChEBI" id="CHEBI:29105"/>
    </cofactor>
    <text evidence="8">Binds 1 zinc ion per subunit.</text>
</comment>
<evidence type="ECO:0000256" key="6">
    <source>
        <dbReference type="ARBA" id="ARBA00022833"/>
    </source>
</evidence>
<protein>
    <recommendedName>
        <fullName evidence="8">tRNA-specific adenosine deaminase</fullName>
        <ecNumber evidence="8">3.5.4.33</ecNumber>
    </recommendedName>
</protein>
<proteinExistence type="inferred from homology"/>
<keyword evidence="5 8" id="KW-0378">Hydrolase</keyword>
<organism evidence="9 10">
    <name type="scientific">Candidatus Hamiltonella defensa</name>
    <name type="common">Bemisia tabaci</name>
    <dbReference type="NCBI Taxonomy" id="672795"/>
    <lineage>
        <taxon>Bacteria</taxon>
        <taxon>Pseudomonadati</taxon>
        <taxon>Pseudomonadota</taxon>
        <taxon>Gammaproteobacteria</taxon>
        <taxon>Enterobacterales</taxon>
        <taxon>Enterobacteriaceae</taxon>
        <taxon>aphid secondary symbionts</taxon>
        <taxon>Candidatus Williamhamiltonella</taxon>
    </lineage>
</organism>
<dbReference type="HAMAP" id="MF_00972">
    <property type="entry name" value="tRNA_aden_deaminase"/>
    <property type="match status" value="1"/>
</dbReference>
<dbReference type="OrthoDB" id="9802676at2"/>
<dbReference type="SUPFAM" id="SSF53927">
    <property type="entry name" value="Cytidine deaminase-like"/>
    <property type="match status" value="1"/>
</dbReference>
<evidence type="ECO:0000313" key="10">
    <source>
        <dbReference type="Proteomes" id="UP000216438"/>
    </source>
</evidence>
<evidence type="ECO:0000256" key="5">
    <source>
        <dbReference type="ARBA" id="ARBA00022801"/>
    </source>
</evidence>
<dbReference type="GO" id="GO:0052717">
    <property type="term" value="F:tRNA-specific adenosine-34 deaminase activity"/>
    <property type="evidence" value="ECO:0007669"/>
    <property type="project" value="UniProtKB-UniRule"/>
</dbReference>
<evidence type="ECO:0000313" key="9">
    <source>
        <dbReference type="EMBL" id="ASX26381.1"/>
    </source>
</evidence>
<keyword evidence="6 8" id="KW-0862">Zinc</keyword>
<evidence type="ECO:0000256" key="4">
    <source>
        <dbReference type="ARBA" id="ARBA00022723"/>
    </source>
</evidence>
<dbReference type="InterPro" id="IPR058535">
    <property type="entry name" value="MafB19-deam"/>
</dbReference>
<feature type="binding site" evidence="8">
    <location>
        <position position="94"/>
    </location>
    <ligand>
        <name>Zn(2+)</name>
        <dbReference type="ChEBI" id="CHEBI:29105"/>
        <note>catalytic</note>
    </ligand>
</feature>
<comment type="catalytic activity">
    <reaction evidence="7 8">
        <text>adenosine(34) in tRNA + H2O + H(+) = inosine(34) in tRNA + NH4(+)</text>
        <dbReference type="Rhea" id="RHEA:43168"/>
        <dbReference type="Rhea" id="RHEA-COMP:10373"/>
        <dbReference type="Rhea" id="RHEA-COMP:10374"/>
        <dbReference type="ChEBI" id="CHEBI:15377"/>
        <dbReference type="ChEBI" id="CHEBI:15378"/>
        <dbReference type="ChEBI" id="CHEBI:28938"/>
        <dbReference type="ChEBI" id="CHEBI:74411"/>
        <dbReference type="ChEBI" id="CHEBI:82852"/>
        <dbReference type="EC" id="3.5.4.33"/>
    </reaction>
</comment>
<dbReference type="EMBL" id="CP016303">
    <property type="protein sequence ID" value="ASX26381.1"/>
    <property type="molecule type" value="Genomic_DNA"/>
</dbReference>
<sequence length="169" mass="19075">MNIKTLPAPDSELDHHYWMRHALSLAEQAKASGEVPIGAVVVVNNQSIGEGWNQSVMFHDPTAHAEIIALRQAGRHQKNYRLVNATLYVTLEPCIMCVGAIMHSRIRGLVYGAPDPKKGGIAFLTRMMNIRVKRIDIKTDVLSQACSRMLVDFFQQRRREQKAQVLKNE</sequence>
<keyword evidence="4 8" id="KW-0479">Metal-binding</keyword>
<dbReference type="CDD" id="cd01285">
    <property type="entry name" value="nucleoside_deaminase"/>
    <property type="match status" value="1"/>
</dbReference>
<dbReference type="InterPro" id="IPR016192">
    <property type="entry name" value="APOBEC/CMP_deaminase_Zn-bd"/>
</dbReference>
<feature type="active site" description="Proton donor" evidence="8">
    <location>
        <position position="66"/>
    </location>
</feature>
<dbReference type="NCBIfam" id="NF008113">
    <property type="entry name" value="PRK10860.1"/>
    <property type="match status" value="1"/>
</dbReference>
<reference evidence="9 10" key="2">
    <citation type="submission" date="2017-09" db="EMBL/GenBank/DDBJ databases">
        <title>The genome of whitefly Bemisia tabaci, a global crop pest, provides novel insights into virus transmission, host adaptation and insecticide resistance.</title>
        <authorList>
            <person name="Kaur N."/>
            <person name="Kliot A."/>
            <person name="Pinheiro P.V."/>
            <person name="Luan J."/>
            <person name="Zheng Y."/>
            <person name="Liu W."/>
            <person name="Sun H."/>
            <person name="Yang X."/>
            <person name="Xu Y."/>
            <person name="Luo Y."/>
            <person name="Kruse A."/>
            <person name="Fisher T.W."/>
            <person name="Nelson D.R."/>
            <person name="Elimelech M."/>
            <person name="MacCoss M."/>
            <person name="Johnson R."/>
            <person name="Cohen E."/>
            <person name="Hunter W.B."/>
            <person name="Brown J.K."/>
            <person name="Jander G."/>
            <person name="Cilia M."/>
            <person name="Douglas A.E."/>
            <person name="Ghanim M."/>
            <person name="Simmons A.M."/>
            <person name="Wintermantel W.M."/>
            <person name="Ling K.-S."/>
            <person name="Fei Z."/>
        </authorList>
    </citation>
    <scope>NUCLEOTIDE SEQUENCE [LARGE SCALE GENOMIC DNA]</scope>
    <source>
        <strain evidence="9 10">MEAM1</strain>
    </source>
</reference>